<keyword evidence="1" id="KW-0539">Nucleus</keyword>
<accession>A0A8K0SSD2</accession>
<protein>
    <recommendedName>
        <fullName evidence="4">Transcription factor domain-containing protein</fullName>
    </recommendedName>
</protein>
<sequence>MDNADRKLWDFYINSWCPGRSIIKVTNLWEQDFAKMHSVEGILSAIQSIAGIYICDYFPRDSITTRVKHRFAMAENRLAVLMGNSDILDTTPNGIDELLTLFVILSMQDIILVELRRKRPFGPRWLEGFKTCERILQAHDQGVRFWIPSNVQLSSLRSSHFVIVGRALILAQPLVPLPPPADFDAAKESSRFGWLLYGTREETYEIHGGCGFSKKLLHVMSQITFWSARLQQERESPMTPAVAVALYQELAGMKQWAPDVIDWESANQYPPPLNILKTLDHDFLVNTPRGITVVTAEAWRIAAMIYHQCRLLRLPRNHAEVLANMDDLCSCIRVMPTHGDHFTAQAPLFPVFLLGLIATTDEHLDTSMAWFNAVLKTPVRSSVPPLFEGLQRIRMWIDTEVPIGDTHNLPPAIRNRRPWWERLVLRIQEREEELFCLT</sequence>
<dbReference type="EMBL" id="JAGPNK010000006">
    <property type="protein sequence ID" value="KAH7319749.1"/>
    <property type="molecule type" value="Genomic_DNA"/>
</dbReference>
<proteinExistence type="predicted"/>
<reference evidence="2" key="1">
    <citation type="journal article" date="2021" name="Nat. Commun.">
        <title>Genetic determinants of endophytism in the Arabidopsis root mycobiome.</title>
        <authorList>
            <person name="Mesny F."/>
            <person name="Miyauchi S."/>
            <person name="Thiergart T."/>
            <person name="Pickel B."/>
            <person name="Atanasova L."/>
            <person name="Karlsson M."/>
            <person name="Huettel B."/>
            <person name="Barry K.W."/>
            <person name="Haridas S."/>
            <person name="Chen C."/>
            <person name="Bauer D."/>
            <person name="Andreopoulos W."/>
            <person name="Pangilinan J."/>
            <person name="LaButti K."/>
            <person name="Riley R."/>
            <person name="Lipzen A."/>
            <person name="Clum A."/>
            <person name="Drula E."/>
            <person name="Henrissat B."/>
            <person name="Kohler A."/>
            <person name="Grigoriev I.V."/>
            <person name="Martin F.M."/>
            <person name="Hacquard S."/>
        </authorList>
    </citation>
    <scope>NUCLEOTIDE SEQUENCE</scope>
    <source>
        <strain evidence="2">MPI-CAGE-CH-0235</strain>
    </source>
</reference>
<evidence type="ECO:0000256" key="1">
    <source>
        <dbReference type="ARBA" id="ARBA00023242"/>
    </source>
</evidence>
<dbReference type="AlphaFoldDB" id="A0A8K0SSD2"/>
<dbReference type="Pfam" id="PF11951">
    <property type="entry name" value="Fungal_trans_2"/>
    <property type="match status" value="1"/>
</dbReference>
<evidence type="ECO:0000313" key="3">
    <source>
        <dbReference type="Proteomes" id="UP000813444"/>
    </source>
</evidence>
<evidence type="ECO:0008006" key="4">
    <source>
        <dbReference type="Google" id="ProtNLM"/>
    </source>
</evidence>
<dbReference type="OrthoDB" id="3597252at2759"/>
<name>A0A8K0SSD2_9HYPO</name>
<keyword evidence="3" id="KW-1185">Reference proteome</keyword>
<dbReference type="Proteomes" id="UP000813444">
    <property type="component" value="Unassembled WGS sequence"/>
</dbReference>
<dbReference type="InterPro" id="IPR021858">
    <property type="entry name" value="Fun_TF"/>
</dbReference>
<evidence type="ECO:0000313" key="2">
    <source>
        <dbReference type="EMBL" id="KAH7319749.1"/>
    </source>
</evidence>
<gene>
    <name evidence="2" type="ORF">B0I35DRAFT_478072</name>
</gene>
<organism evidence="2 3">
    <name type="scientific">Stachybotrys elegans</name>
    <dbReference type="NCBI Taxonomy" id="80388"/>
    <lineage>
        <taxon>Eukaryota</taxon>
        <taxon>Fungi</taxon>
        <taxon>Dikarya</taxon>
        <taxon>Ascomycota</taxon>
        <taxon>Pezizomycotina</taxon>
        <taxon>Sordariomycetes</taxon>
        <taxon>Hypocreomycetidae</taxon>
        <taxon>Hypocreales</taxon>
        <taxon>Stachybotryaceae</taxon>
        <taxon>Stachybotrys</taxon>
    </lineage>
</organism>
<comment type="caution">
    <text evidence="2">The sequence shown here is derived from an EMBL/GenBank/DDBJ whole genome shotgun (WGS) entry which is preliminary data.</text>
</comment>